<feature type="compositionally biased region" description="Basic residues" evidence="1">
    <location>
        <begin position="74"/>
        <end position="85"/>
    </location>
</feature>
<reference evidence="2" key="1">
    <citation type="submission" date="2014-05" db="EMBL/GenBank/DDBJ databases">
        <title>The genome and life-stage specific transcriptomes of Globodera pallida elucidate key aspects of plant parasitism by a cyst nematode.</title>
        <authorList>
            <person name="Cotton J.A."/>
            <person name="Lilley C.J."/>
            <person name="Jones L.M."/>
            <person name="Kikuchi T."/>
            <person name="Reid A.J."/>
            <person name="Thorpe P."/>
            <person name="Tsai I.J."/>
            <person name="Beasley H."/>
            <person name="Blok V."/>
            <person name="Cock P.J.A."/>
            <person name="Van den Akker S.E."/>
            <person name="Holroyd N."/>
            <person name="Hunt M."/>
            <person name="Mantelin S."/>
            <person name="Naghra H."/>
            <person name="Pain A."/>
            <person name="Palomares-Rius J.E."/>
            <person name="Zarowiecki M."/>
            <person name="Berriman M."/>
            <person name="Jones J.T."/>
            <person name="Urwin P.E."/>
        </authorList>
    </citation>
    <scope>NUCLEOTIDE SEQUENCE [LARGE SCALE GENOMIC DNA]</scope>
    <source>
        <strain evidence="2">Lindley</strain>
    </source>
</reference>
<accession>A0A183BJG0</accession>
<protein>
    <submittedName>
        <fullName evidence="3">Retrotransposon gag protein</fullName>
    </submittedName>
</protein>
<name>A0A183BJG0_GLOPA</name>
<keyword evidence="2" id="KW-1185">Reference proteome</keyword>
<feature type="region of interest" description="Disordered" evidence="1">
    <location>
        <begin position="45"/>
        <end position="85"/>
    </location>
</feature>
<dbReference type="AlphaFoldDB" id="A0A183BJG0"/>
<reference evidence="3" key="2">
    <citation type="submission" date="2016-06" db="UniProtKB">
        <authorList>
            <consortium name="WormBaseParasite"/>
        </authorList>
    </citation>
    <scope>IDENTIFICATION</scope>
</reference>
<evidence type="ECO:0000256" key="1">
    <source>
        <dbReference type="SAM" id="MobiDB-lite"/>
    </source>
</evidence>
<organism evidence="2 3">
    <name type="scientific">Globodera pallida</name>
    <name type="common">Potato cyst nematode worm</name>
    <name type="synonym">Heterodera pallida</name>
    <dbReference type="NCBI Taxonomy" id="36090"/>
    <lineage>
        <taxon>Eukaryota</taxon>
        <taxon>Metazoa</taxon>
        <taxon>Ecdysozoa</taxon>
        <taxon>Nematoda</taxon>
        <taxon>Chromadorea</taxon>
        <taxon>Rhabditida</taxon>
        <taxon>Tylenchina</taxon>
        <taxon>Tylenchomorpha</taxon>
        <taxon>Tylenchoidea</taxon>
        <taxon>Heteroderidae</taxon>
        <taxon>Heteroderinae</taxon>
        <taxon>Globodera</taxon>
    </lineage>
</organism>
<feature type="compositionally biased region" description="Polar residues" evidence="1">
    <location>
        <begin position="45"/>
        <end position="57"/>
    </location>
</feature>
<dbReference type="WBParaSite" id="GPLIN_000073900">
    <property type="protein sequence ID" value="GPLIN_000073900"/>
    <property type="gene ID" value="GPLIN_000073900"/>
</dbReference>
<evidence type="ECO:0000313" key="2">
    <source>
        <dbReference type="Proteomes" id="UP000050741"/>
    </source>
</evidence>
<proteinExistence type="predicted"/>
<dbReference type="Proteomes" id="UP000050741">
    <property type="component" value="Unassembled WGS sequence"/>
</dbReference>
<evidence type="ECO:0000313" key="3">
    <source>
        <dbReference type="WBParaSite" id="GPLIN_000073900"/>
    </source>
</evidence>
<sequence length="126" mass="14650">MAKCEKCSQNEFGHFNTKCIFVCLFRPLLCFLWQQVEQNAAAASQNQKMSQSKNMSQLAVVKTHNGKREPNKTVKQRVKQKMPPRRLVRIPTQIQLKKMPPRRKVPIPPQIPLKAQKPLQKKTNFI</sequence>